<gene>
    <name evidence="9" type="ORF">BARVI_07255</name>
</gene>
<evidence type="ECO:0000256" key="2">
    <source>
        <dbReference type="ARBA" id="ARBA00007613"/>
    </source>
</evidence>
<keyword evidence="7" id="KW-0998">Cell outer membrane</keyword>
<keyword evidence="10" id="KW-1185">Reference proteome</keyword>
<feature type="signal peptide" evidence="8">
    <location>
        <begin position="1"/>
        <end position="19"/>
    </location>
</feature>
<feature type="chain" id="PRO_5004788087" evidence="8">
    <location>
        <begin position="20"/>
        <end position="416"/>
    </location>
</feature>
<evidence type="ECO:0000256" key="7">
    <source>
        <dbReference type="ARBA" id="ARBA00023237"/>
    </source>
</evidence>
<dbReference type="GO" id="GO:0015288">
    <property type="term" value="F:porin activity"/>
    <property type="evidence" value="ECO:0007669"/>
    <property type="project" value="TreeGrafter"/>
</dbReference>
<dbReference type="Gene3D" id="1.20.1600.10">
    <property type="entry name" value="Outer membrane efflux proteins (OEP)"/>
    <property type="match status" value="1"/>
</dbReference>
<organism evidence="9 10">
    <name type="scientific">Barnesiella viscericola DSM 18177</name>
    <dbReference type="NCBI Taxonomy" id="880074"/>
    <lineage>
        <taxon>Bacteria</taxon>
        <taxon>Pseudomonadati</taxon>
        <taxon>Bacteroidota</taxon>
        <taxon>Bacteroidia</taxon>
        <taxon>Bacteroidales</taxon>
        <taxon>Barnesiellaceae</taxon>
        <taxon>Barnesiella</taxon>
    </lineage>
</organism>
<evidence type="ECO:0000256" key="4">
    <source>
        <dbReference type="ARBA" id="ARBA00022452"/>
    </source>
</evidence>
<evidence type="ECO:0000256" key="5">
    <source>
        <dbReference type="ARBA" id="ARBA00022692"/>
    </source>
</evidence>
<dbReference type="KEGG" id="bvs:BARVI_07255"/>
<dbReference type="EMBL" id="CP007034">
    <property type="protein sequence ID" value="AHF12592.1"/>
    <property type="molecule type" value="Genomic_DNA"/>
</dbReference>
<dbReference type="PANTHER" id="PTHR30026">
    <property type="entry name" value="OUTER MEMBRANE PROTEIN TOLC"/>
    <property type="match status" value="1"/>
</dbReference>
<dbReference type="GO" id="GO:1990281">
    <property type="term" value="C:efflux pump complex"/>
    <property type="evidence" value="ECO:0007669"/>
    <property type="project" value="TreeGrafter"/>
</dbReference>
<keyword evidence="3" id="KW-0813">Transport</keyword>
<dbReference type="Pfam" id="PF02321">
    <property type="entry name" value="OEP"/>
    <property type="match status" value="2"/>
</dbReference>
<dbReference type="InterPro" id="IPR051906">
    <property type="entry name" value="TolC-like"/>
</dbReference>
<dbReference type="GO" id="GO:0015562">
    <property type="term" value="F:efflux transmembrane transporter activity"/>
    <property type="evidence" value="ECO:0007669"/>
    <property type="project" value="InterPro"/>
</dbReference>
<comment type="subcellular location">
    <subcellularLocation>
        <location evidence="1">Cell outer membrane</location>
    </subcellularLocation>
</comment>
<evidence type="ECO:0000256" key="8">
    <source>
        <dbReference type="SAM" id="SignalP"/>
    </source>
</evidence>
<dbReference type="HOGENOM" id="CLU_637521_0_0_10"/>
<dbReference type="AlphaFoldDB" id="W0EPA3"/>
<protein>
    <submittedName>
        <fullName evidence="9">Transporter</fullName>
    </submittedName>
</protein>
<dbReference type="GO" id="GO:0009279">
    <property type="term" value="C:cell outer membrane"/>
    <property type="evidence" value="ECO:0007669"/>
    <property type="project" value="UniProtKB-SubCell"/>
</dbReference>
<comment type="similarity">
    <text evidence="2">Belongs to the outer membrane factor (OMF) (TC 1.B.17) family.</text>
</comment>
<keyword evidence="4" id="KW-1134">Transmembrane beta strand</keyword>
<evidence type="ECO:0000313" key="9">
    <source>
        <dbReference type="EMBL" id="AHF12592.1"/>
    </source>
</evidence>
<reference evidence="9 10" key="1">
    <citation type="submission" date="2013-12" db="EMBL/GenBank/DDBJ databases">
        <authorList>
            <consortium name="DOE Joint Genome Institute"/>
            <person name="Eisen J."/>
            <person name="Huntemann M."/>
            <person name="Han J."/>
            <person name="Chen A."/>
            <person name="Kyrpides N."/>
            <person name="Mavromatis K."/>
            <person name="Markowitz V."/>
            <person name="Palaniappan K."/>
            <person name="Ivanova N."/>
            <person name="Schaumberg A."/>
            <person name="Pati A."/>
            <person name="Liolios K."/>
            <person name="Nordberg H.P."/>
            <person name="Cantor M.N."/>
            <person name="Hua S.X."/>
            <person name="Woyke T."/>
        </authorList>
    </citation>
    <scope>NUCLEOTIDE SEQUENCE [LARGE SCALE GENOMIC DNA]</scope>
    <source>
        <strain evidence="10">DSM 18177</strain>
    </source>
</reference>
<evidence type="ECO:0000256" key="3">
    <source>
        <dbReference type="ARBA" id="ARBA00022448"/>
    </source>
</evidence>
<sequence length="416" mass="47485">MKRWVFLMLWATLAGSVAAQVTLSECVEKARNNYPQIQELGLIREAEKYDLSTASQSWLPQLTISGKAQYQSKVVEMPFEIPEFKFNLPHDQYSLVGEVSQTIWDGGSTANKKRLVSADAKIQSKQLEVSLYGLRQKVENIFLGILLIDKQIAQNEIAVKSLYRNRESVLAGIEHGVSYQSDLSIVDVNILNYKQTISSLHADRQAYVDILGRLTGEDLSQARFVEPPVDLPIDTATLARPELQLYKAQLEQTQIQRRDLQSNLYPKLNLSLQGGIGRPGLNILKNEFEPYYTVGVKLQWNLGALYSRKNDIRKIAVQKERIERQQEAFVLNTMLDVTDQLNEVHKAEHVLEQDREIIRLREEIRQAGEEQYKQGVIMLTDLMEMIDEEFNARVAQSLHQVQLVMAICDLKNTLGQ</sequence>
<evidence type="ECO:0000256" key="6">
    <source>
        <dbReference type="ARBA" id="ARBA00023136"/>
    </source>
</evidence>
<dbReference type="PANTHER" id="PTHR30026:SF20">
    <property type="entry name" value="OUTER MEMBRANE PROTEIN TOLC"/>
    <property type="match status" value="1"/>
</dbReference>
<keyword evidence="8" id="KW-0732">Signal</keyword>
<accession>W0EPA3</accession>
<dbReference type="eggNOG" id="COG1538">
    <property type="taxonomic scope" value="Bacteria"/>
</dbReference>
<dbReference type="InterPro" id="IPR003423">
    <property type="entry name" value="OMP_efflux"/>
</dbReference>
<evidence type="ECO:0000313" key="10">
    <source>
        <dbReference type="Proteomes" id="UP000018901"/>
    </source>
</evidence>
<name>W0EPA3_9BACT</name>
<dbReference type="STRING" id="880074.BARVI_07255"/>
<dbReference type="SUPFAM" id="SSF56954">
    <property type="entry name" value="Outer membrane efflux proteins (OEP)"/>
    <property type="match status" value="1"/>
</dbReference>
<evidence type="ECO:0000256" key="1">
    <source>
        <dbReference type="ARBA" id="ARBA00004442"/>
    </source>
</evidence>
<dbReference type="Proteomes" id="UP000018901">
    <property type="component" value="Chromosome"/>
</dbReference>
<proteinExistence type="inferred from homology"/>
<dbReference type="OrthoDB" id="976750at2"/>
<keyword evidence="5" id="KW-0812">Transmembrane</keyword>
<keyword evidence="6" id="KW-0472">Membrane</keyword>